<feature type="compositionally biased region" description="Basic residues" evidence="7">
    <location>
        <begin position="218"/>
        <end position="243"/>
    </location>
</feature>
<organism evidence="8 9">
    <name type="scientific">Octopus sinensis</name>
    <name type="common">East Asian common octopus</name>
    <dbReference type="NCBI Taxonomy" id="2607531"/>
    <lineage>
        <taxon>Eukaryota</taxon>
        <taxon>Metazoa</taxon>
        <taxon>Spiralia</taxon>
        <taxon>Lophotrochozoa</taxon>
        <taxon>Mollusca</taxon>
        <taxon>Cephalopoda</taxon>
        <taxon>Coleoidea</taxon>
        <taxon>Octopodiformes</taxon>
        <taxon>Octopoda</taxon>
        <taxon>Incirrata</taxon>
        <taxon>Octopodidae</taxon>
        <taxon>Octopus</taxon>
    </lineage>
</organism>
<dbReference type="AlphaFoldDB" id="A0A6P7TUJ3"/>
<keyword evidence="8" id="KW-1185">Reference proteome</keyword>
<feature type="compositionally biased region" description="Basic and acidic residues" evidence="7">
    <location>
        <begin position="176"/>
        <end position="189"/>
    </location>
</feature>
<evidence type="ECO:0000313" key="9">
    <source>
        <dbReference type="RefSeq" id="XP_029655438.1"/>
    </source>
</evidence>
<dbReference type="Proteomes" id="UP000515154">
    <property type="component" value="Unplaced"/>
</dbReference>
<dbReference type="GO" id="GO:0006364">
    <property type="term" value="P:rRNA processing"/>
    <property type="evidence" value="ECO:0007669"/>
    <property type="project" value="TreeGrafter"/>
</dbReference>
<dbReference type="GO" id="GO:0042273">
    <property type="term" value="P:ribosomal large subunit biogenesis"/>
    <property type="evidence" value="ECO:0007669"/>
    <property type="project" value="TreeGrafter"/>
</dbReference>
<keyword evidence="4" id="KW-0690">Ribosome biogenesis</keyword>
<reference evidence="9" key="1">
    <citation type="submission" date="2025-08" db="UniProtKB">
        <authorList>
            <consortium name="RefSeq"/>
        </authorList>
    </citation>
    <scope>IDENTIFICATION</scope>
</reference>
<protein>
    <submittedName>
        <fullName evidence="9">Probable rRNA-processing protein EBP2 homolog</fullName>
    </submittedName>
</protein>
<evidence type="ECO:0000256" key="3">
    <source>
        <dbReference type="ARBA" id="ARBA00007336"/>
    </source>
</evidence>
<comment type="similarity">
    <text evidence="3">Belongs to the EBP2 family.</text>
</comment>
<dbReference type="KEGG" id="osn:115229177"/>
<evidence type="ECO:0000256" key="4">
    <source>
        <dbReference type="ARBA" id="ARBA00022517"/>
    </source>
</evidence>
<dbReference type="InterPro" id="IPR008610">
    <property type="entry name" value="Ebp2"/>
</dbReference>
<proteinExistence type="inferred from homology"/>
<comment type="subcellular location">
    <subcellularLocation>
        <location evidence="2">Nucleus</location>
        <location evidence="2">Nucleolus</location>
    </subcellularLocation>
</comment>
<dbReference type="PANTHER" id="PTHR13028">
    <property type="entry name" value="RRNA PROCESSING PROTEIN EBNA1-BINDING PROTEIN-RELATED"/>
    <property type="match status" value="1"/>
</dbReference>
<accession>A0A6P7TUJ3</accession>
<evidence type="ECO:0000256" key="7">
    <source>
        <dbReference type="SAM" id="MobiDB-lite"/>
    </source>
</evidence>
<dbReference type="GO" id="GO:0034399">
    <property type="term" value="C:nuclear periphery"/>
    <property type="evidence" value="ECO:0007669"/>
    <property type="project" value="TreeGrafter"/>
</dbReference>
<dbReference type="PANTHER" id="PTHR13028:SF0">
    <property type="entry name" value="RRNA-PROCESSING PROTEIN EBP2-RELATED"/>
    <property type="match status" value="1"/>
</dbReference>
<keyword evidence="5" id="KW-0175">Coiled coil</keyword>
<gene>
    <name evidence="9" type="primary">LOC115229177</name>
</gene>
<evidence type="ECO:0000256" key="2">
    <source>
        <dbReference type="ARBA" id="ARBA00004604"/>
    </source>
</evidence>
<name>A0A6P7TUJ3_9MOLL</name>
<dbReference type="Pfam" id="PF05890">
    <property type="entry name" value="Ebp2"/>
    <property type="match status" value="1"/>
</dbReference>
<evidence type="ECO:0000256" key="5">
    <source>
        <dbReference type="ARBA" id="ARBA00023054"/>
    </source>
</evidence>
<dbReference type="GO" id="GO:0005730">
    <property type="term" value="C:nucleolus"/>
    <property type="evidence" value="ECO:0007669"/>
    <property type="project" value="UniProtKB-SubCell"/>
</dbReference>
<feature type="compositionally biased region" description="Basic and acidic residues" evidence="7">
    <location>
        <begin position="158"/>
        <end position="168"/>
    </location>
</feature>
<feature type="region of interest" description="Disordered" evidence="7">
    <location>
        <begin position="158"/>
        <end position="189"/>
    </location>
</feature>
<dbReference type="GO" id="GO:0030687">
    <property type="term" value="C:preribosome, large subunit precursor"/>
    <property type="evidence" value="ECO:0007669"/>
    <property type="project" value="TreeGrafter"/>
</dbReference>
<evidence type="ECO:0000256" key="1">
    <source>
        <dbReference type="ARBA" id="ARBA00003387"/>
    </source>
</evidence>
<evidence type="ECO:0000313" key="8">
    <source>
        <dbReference type="Proteomes" id="UP000515154"/>
    </source>
</evidence>
<sequence>MQVEQKVFSDESSDSDVNLQCLLSEGKIQPGLYKSKEKKQPLQLNKELNQKLESFTQSNLDWIQRLDISVDSTPFLSIISDTNNNPSQNDFTDKNRREKLIFHMTQKAVSEGLKRLHSSGIATVRPPDYLAEMAKSDIHMEKIRKKLLQVDKMTEKAAKSRQLRDLKKQSKAINSEVKRQKQAEKKQFNEKIRSFKAGKIKSLDFLEEGNLKLEARKERRKLKKENKKAQKNSSKKTNFRSKGRVYLIKEASKLQLN</sequence>
<keyword evidence="6" id="KW-0539">Nucleus</keyword>
<dbReference type="RefSeq" id="XP_029655438.1">
    <property type="nucleotide sequence ID" value="XM_029799578.1"/>
</dbReference>
<evidence type="ECO:0000256" key="6">
    <source>
        <dbReference type="ARBA" id="ARBA00023242"/>
    </source>
</evidence>
<comment type="function">
    <text evidence="1">Required for the processing of the 27S pre-rRNA.</text>
</comment>
<feature type="region of interest" description="Disordered" evidence="7">
    <location>
        <begin position="215"/>
        <end position="244"/>
    </location>
</feature>